<name>A0AA94EEI8_9GAMM</name>
<dbReference type="AlphaFoldDB" id="A0AA94EEI8"/>
<feature type="transmembrane region" description="Helical" evidence="1">
    <location>
        <begin position="62"/>
        <end position="81"/>
    </location>
</feature>
<sequence length="264" mass="28915">MLTILLLLAIAGYVISAVVILRNLLQNRELHSGFHIIPALVAIISHALLVFNEFSADNFHHINIASSLASVSWLVALFALLRSHHSGSLLLKPVVYLFAALTCLLLALAPAQWGSYINMNAGLLVHIVLSLVAYGVLALATLYAIQAAYVSYTLKQRRNPTLFHKLPPLMTIERYFFRLLFSGTILLILALLSGFAFLDNMFAQNVAHKTFLSIAAAIVYVVANVMHRVSGARGKVMVILTLVGSSLLTLGYFGSRFVKDIILT</sequence>
<protein>
    <submittedName>
        <fullName evidence="3">ABC transporter permease</fullName>
    </submittedName>
</protein>
<evidence type="ECO:0000259" key="2">
    <source>
        <dbReference type="Pfam" id="PF01578"/>
    </source>
</evidence>
<keyword evidence="1" id="KW-1133">Transmembrane helix</keyword>
<dbReference type="Proteomes" id="UP000286680">
    <property type="component" value="Unassembled WGS sequence"/>
</dbReference>
<dbReference type="EMBL" id="PIPS01000002">
    <property type="protein sequence ID" value="RUO43124.1"/>
    <property type="molecule type" value="Genomic_DNA"/>
</dbReference>
<feature type="transmembrane region" description="Helical" evidence="1">
    <location>
        <begin position="236"/>
        <end position="254"/>
    </location>
</feature>
<evidence type="ECO:0000313" key="3">
    <source>
        <dbReference type="EMBL" id="RUO43124.1"/>
    </source>
</evidence>
<feature type="transmembrane region" description="Helical" evidence="1">
    <location>
        <begin position="175"/>
        <end position="198"/>
    </location>
</feature>
<keyword evidence="4" id="KW-1185">Reference proteome</keyword>
<proteinExistence type="predicted"/>
<feature type="transmembrane region" description="Helical" evidence="1">
    <location>
        <begin position="6"/>
        <end position="25"/>
    </location>
</feature>
<evidence type="ECO:0000313" key="4">
    <source>
        <dbReference type="Proteomes" id="UP000286680"/>
    </source>
</evidence>
<gene>
    <name evidence="3" type="ORF">CWE23_07065</name>
</gene>
<feature type="transmembrane region" description="Helical" evidence="1">
    <location>
        <begin position="32"/>
        <end position="50"/>
    </location>
</feature>
<dbReference type="GO" id="GO:0017004">
    <property type="term" value="P:cytochrome complex assembly"/>
    <property type="evidence" value="ECO:0007669"/>
    <property type="project" value="InterPro"/>
</dbReference>
<keyword evidence="1" id="KW-0812">Transmembrane</keyword>
<dbReference type="GO" id="GO:0005886">
    <property type="term" value="C:plasma membrane"/>
    <property type="evidence" value="ECO:0007669"/>
    <property type="project" value="TreeGrafter"/>
</dbReference>
<reference evidence="4" key="1">
    <citation type="journal article" date="2018" name="Front. Microbiol.">
        <title>Genome-Based Analysis Reveals the Taxonomy and Diversity of the Family Idiomarinaceae.</title>
        <authorList>
            <person name="Liu Y."/>
            <person name="Lai Q."/>
            <person name="Shao Z."/>
        </authorList>
    </citation>
    <scope>NUCLEOTIDE SEQUENCE [LARGE SCALE GENOMIC DNA]</scope>
    <source>
        <strain evidence="4">SN-14</strain>
    </source>
</reference>
<feature type="transmembrane region" description="Helical" evidence="1">
    <location>
        <begin position="210"/>
        <end position="229"/>
    </location>
</feature>
<dbReference type="InterPro" id="IPR002541">
    <property type="entry name" value="Cyt_c_assembly"/>
</dbReference>
<feature type="transmembrane region" description="Helical" evidence="1">
    <location>
        <begin position="93"/>
        <end position="111"/>
    </location>
</feature>
<organism evidence="3 4">
    <name type="scientific">Idiomarina aquatica</name>
    <dbReference type="NCBI Taxonomy" id="1327752"/>
    <lineage>
        <taxon>Bacteria</taxon>
        <taxon>Pseudomonadati</taxon>
        <taxon>Pseudomonadota</taxon>
        <taxon>Gammaproteobacteria</taxon>
        <taxon>Alteromonadales</taxon>
        <taxon>Idiomarinaceae</taxon>
        <taxon>Idiomarina</taxon>
    </lineage>
</organism>
<feature type="domain" description="Cytochrome c assembly protein" evidence="2">
    <location>
        <begin position="63"/>
        <end position="262"/>
    </location>
</feature>
<keyword evidence="1" id="KW-0472">Membrane</keyword>
<comment type="caution">
    <text evidence="3">The sequence shown here is derived from an EMBL/GenBank/DDBJ whole genome shotgun (WGS) entry which is preliminary data.</text>
</comment>
<dbReference type="GO" id="GO:0020037">
    <property type="term" value="F:heme binding"/>
    <property type="evidence" value="ECO:0007669"/>
    <property type="project" value="InterPro"/>
</dbReference>
<dbReference type="RefSeq" id="WP_105306806.1">
    <property type="nucleotide sequence ID" value="NZ_PIPS01000002.1"/>
</dbReference>
<dbReference type="PANTHER" id="PTHR38034">
    <property type="entry name" value="INNER MEMBRANE PROTEIN YPJD"/>
    <property type="match status" value="1"/>
</dbReference>
<evidence type="ECO:0000256" key="1">
    <source>
        <dbReference type="SAM" id="Phobius"/>
    </source>
</evidence>
<dbReference type="InterPro" id="IPR052372">
    <property type="entry name" value="YpjD/HemX"/>
</dbReference>
<accession>A0AA94EEI8</accession>
<feature type="transmembrane region" description="Helical" evidence="1">
    <location>
        <begin position="123"/>
        <end position="154"/>
    </location>
</feature>
<dbReference type="PANTHER" id="PTHR38034:SF1">
    <property type="entry name" value="INNER MEMBRANE PROTEIN YPJD"/>
    <property type="match status" value="1"/>
</dbReference>
<dbReference type="Pfam" id="PF01578">
    <property type="entry name" value="Cytochrom_C_asm"/>
    <property type="match status" value="1"/>
</dbReference>